<feature type="active site" description="Proton acceptor" evidence="9">
    <location>
        <position position="103"/>
    </location>
</feature>
<feature type="binding site" evidence="9">
    <location>
        <begin position="102"/>
        <end position="105"/>
    </location>
    <ligand>
        <name>ATP</name>
        <dbReference type="ChEBI" id="CHEBI:30616"/>
    </ligand>
</feature>
<dbReference type="InterPro" id="IPR027417">
    <property type="entry name" value="P-loop_NTPase"/>
</dbReference>
<evidence type="ECO:0000256" key="1">
    <source>
        <dbReference type="ARBA" id="ARBA00007587"/>
    </source>
</evidence>
<organism evidence="12 13">
    <name type="scientific">Mycoplasmoides fastidiosum</name>
    <dbReference type="NCBI Taxonomy" id="92758"/>
    <lineage>
        <taxon>Bacteria</taxon>
        <taxon>Bacillati</taxon>
        <taxon>Mycoplasmatota</taxon>
        <taxon>Mycoplasmoidales</taxon>
        <taxon>Mycoplasmoidaceae</taxon>
        <taxon>Mycoplasmoides</taxon>
    </lineage>
</organism>
<evidence type="ECO:0000313" key="12">
    <source>
        <dbReference type="EMBL" id="MDQ0513696.1"/>
    </source>
</evidence>
<comment type="caution">
    <text evidence="12">The sequence shown here is derived from an EMBL/GenBank/DDBJ whole genome shotgun (WGS) entry which is preliminary data.</text>
</comment>
<dbReference type="Pfam" id="PF00265">
    <property type="entry name" value="TK"/>
    <property type="match status" value="1"/>
</dbReference>
<dbReference type="PANTHER" id="PTHR11441">
    <property type="entry name" value="THYMIDINE KINASE"/>
    <property type="match status" value="1"/>
</dbReference>
<comment type="catalytic activity">
    <reaction evidence="9 10">
        <text>thymidine + ATP = dTMP + ADP + H(+)</text>
        <dbReference type="Rhea" id="RHEA:19129"/>
        <dbReference type="ChEBI" id="CHEBI:15378"/>
        <dbReference type="ChEBI" id="CHEBI:17748"/>
        <dbReference type="ChEBI" id="CHEBI:30616"/>
        <dbReference type="ChEBI" id="CHEBI:63528"/>
        <dbReference type="ChEBI" id="CHEBI:456216"/>
        <dbReference type="EC" id="2.7.1.21"/>
    </reaction>
</comment>
<dbReference type="Gene3D" id="3.30.60.20">
    <property type="match status" value="1"/>
</dbReference>
<dbReference type="Proteomes" id="UP001240643">
    <property type="component" value="Unassembled WGS sequence"/>
</dbReference>
<evidence type="ECO:0000256" key="5">
    <source>
        <dbReference type="ARBA" id="ARBA00022679"/>
    </source>
</evidence>
<dbReference type="PANTHER" id="PTHR11441:SF0">
    <property type="entry name" value="THYMIDINE KINASE, CYTOSOLIC"/>
    <property type="match status" value="1"/>
</dbReference>
<comment type="similarity">
    <text evidence="1 9 11">Belongs to the thymidine kinase family.</text>
</comment>
<keyword evidence="13" id="KW-1185">Reference proteome</keyword>
<keyword evidence="9" id="KW-0479">Metal-binding</keyword>
<name>A0ABU0LYA7_9BACT</name>
<evidence type="ECO:0000256" key="2">
    <source>
        <dbReference type="ARBA" id="ARBA00012118"/>
    </source>
</evidence>
<evidence type="ECO:0000256" key="11">
    <source>
        <dbReference type="RuleBase" id="RU004165"/>
    </source>
</evidence>
<feature type="binding site" evidence="9">
    <location>
        <position position="197"/>
    </location>
    <ligand>
        <name>Zn(2+)</name>
        <dbReference type="ChEBI" id="CHEBI:29105"/>
    </ligand>
</feature>
<dbReference type="EMBL" id="JAUSWO010000001">
    <property type="protein sequence ID" value="MDQ0513696.1"/>
    <property type="molecule type" value="Genomic_DNA"/>
</dbReference>
<feature type="binding site" evidence="9">
    <location>
        <position position="159"/>
    </location>
    <ligand>
        <name>Zn(2+)</name>
        <dbReference type="ChEBI" id="CHEBI:29105"/>
    </ligand>
</feature>
<keyword evidence="5 9" id="KW-0808">Transferase</keyword>
<gene>
    <name evidence="9" type="primary">tdk</name>
    <name evidence="12" type="ORF">J2Z62_000134</name>
</gene>
<dbReference type="SUPFAM" id="SSF52540">
    <property type="entry name" value="P-loop containing nucleoside triphosphate hydrolases"/>
    <property type="match status" value="1"/>
</dbReference>
<keyword evidence="6 9" id="KW-0547">Nucleotide-binding</keyword>
<evidence type="ECO:0000256" key="9">
    <source>
        <dbReference type="HAMAP-Rule" id="MF_00124"/>
    </source>
</evidence>
<comment type="subcellular location">
    <subcellularLocation>
        <location evidence="9">Cytoplasm</location>
    </subcellularLocation>
</comment>
<evidence type="ECO:0000256" key="6">
    <source>
        <dbReference type="ARBA" id="ARBA00022741"/>
    </source>
</evidence>
<keyword evidence="8 9" id="KW-0067">ATP-binding</keyword>
<dbReference type="GO" id="GO:0004797">
    <property type="term" value="F:thymidine kinase activity"/>
    <property type="evidence" value="ECO:0007669"/>
    <property type="project" value="UniProtKB-EC"/>
</dbReference>
<evidence type="ECO:0000256" key="7">
    <source>
        <dbReference type="ARBA" id="ARBA00022777"/>
    </source>
</evidence>
<evidence type="ECO:0000256" key="4">
    <source>
        <dbReference type="ARBA" id="ARBA00022634"/>
    </source>
</evidence>
<dbReference type="HAMAP" id="MF_00124">
    <property type="entry name" value="Thymidine_kinase"/>
    <property type="match status" value="1"/>
</dbReference>
<feature type="binding site" evidence="9">
    <location>
        <position position="162"/>
    </location>
    <ligand>
        <name>Zn(2+)</name>
        <dbReference type="ChEBI" id="CHEBI:29105"/>
    </ligand>
</feature>
<dbReference type="NCBIfam" id="NF003296">
    <property type="entry name" value="PRK04296.1-1"/>
    <property type="match status" value="1"/>
</dbReference>
<feature type="binding site" evidence="9">
    <location>
        <begin position="27"/>
        <end position="34"/>
    </location>
    <ligand>
        <name>ATP</name>
        <dbReference type="ChEBI" id="CHEBI:30616"/>
    </ligand>
</feature>
<evidence type="ECO:0000313" key="13">
    <source>
        <dbReference type="Proteomes" id="UP001240643"/>
    </source>
</evidence>
<sequence>MKFKTPMQLPKPNALKNNRGKIVVICGPMFAGKSEELLRQLKRLEYSGVPYIIFKPQIDSRTKGTAKSRDGREMKAIVIKNSAEVKEHLKHIKVFPFVVAFDEAQFLDADIVNVVRDLAALKITVLVTGLDTDSNHQPFGPMGNLLAIADEVRKLTAICLNCGSDATRTYRIHKPEMVLDQILIGDTDSYEARCSNCFNIGRKKTELQREMMQSLKVAKDNFFSNQKPKNHF</sequence>
<keyword evidence="4 9" id="KW-0237">DNA synthesis</keyword>
<evidence type="ECO:0000256" key="3">
    <source>
        <dbReference type="ARBA" id="ARBA00022490"/>
    </source>
</evidence>
<reference evidence="12" key="1">
    <citation type="submission" date="2023-07" db="EMBL/GenBank/DDBJ databases">
        <title>Genomic Encyclopedia of Type Strains, Phase IV (KMG-IV): sequencing the most valuable type-strain genomes for metagenomic binning, comparative biology and taxonomic classification.</title>
        <authorList>
            <person name="Goeker M."/>
        </authorList>
    </citation>
    <scope>NUCLEOTIDE SEQUENCE [LARGE SCALE GENOMIC DNA]</scope>
    <source>
        <strain evidence="12">DSM 21204</strain>
    </source>
</reference>
<comment type="subunit">
    <text evidence="9">Homotetramer.</text>
</comment>
<dbReference type="SUPFAM" id="SSF57716">
    <property type="entry name" value="Glucocorticoid receptor-like (DNA-binding domain)"/>
    <property type="match status" value="1"/>
</dbReference>
<dbReference type="EC" id="2.7.1.21" evidence="2 9"/>
<keyword evidence="3 9" id="KW-0963">Cytoplasm</keyword>
<evidence type="ECO:0000256" key="8">
    <source>
        <dbReference type="ARBA" id="ARBA00022840"/>
    </source>
</evidence>
<dbReference type="PIRSF" id="PIRSF035805">
    <property type="entry name" value="TK_cell"/>
    <property type="match status" value="1"/>
</dbReference>
<keyword evidence="7 9" id="KW-0418">Kinase</keyword>
<dbReference type="RefSeq" id="WP_256547606.1">
    <property type="nucleotide sequence ID" value="NZ_CP101809.1"/>
</dbReference>
<dbReference type="InterPro" id="IPR001267">
    <property type="entry name" value="Thymidine_kinase"/>
</dbReference>
<evidence type="ECO:0000256" key="10">
    <source>
        <dbReference type="RuleBase" id="RU000544"/>
    </source>
</evidence>
<dbReference type="Gene3D" id="3.40.50.300">
    <property type="entry name" value="P-loop containing nucleotide triphosphate hydrolases"/>
    <property type="match status" value="1"/>
</dbReference>
<protein>
    <recommendedName>
        <fullName evidence="2 9">Thymidine kinase</fullName>
        <ecNumber evidence="2 9">2.7.1.21</ecNumber>
    </recommendedName>
</protein>
<keyword evidence="9" id="KW-0862">Zinc</keyword>
<feature type="binding site" evidence="9">
    <location>
        <position position="194"/>
    </location>
    <ligand>
        <name>Zn(2+)</name>
        <dbReference type="ChEBI" id="CHEBI:29105"/>
    </ligand>
</feature>
<proteinExistence type="inferred from homology"/>
<accession>A0ABU0LYA7</accession>